<proteinExistence type="predicted"/>
<dbReference type="Proteomes" id="UP001497392">
    <property type="component" value="Unassembled WGS sequence"/>
</dbReference>
<dbReference type="EMBL" id="CAXHTA020000016">
    <property type="protein sequence ID" value="CAL5226294.1"/>
    <property type="molecule type" value="Genomic_DNA"/>
</dbReference>
<sequence>MKSRRSASITRRTKSRKTRAKPKRATHRRRTQRASHGGSQGGRKRDPRDKEAMEDMKASNYLSNAYPAAYFDGEDKFSLGDSFIA</sequence>
<gene>
    <name evidence="2" type="primary">g9139</name>
    <name evidence="2" type="ORF">VP750_LOCUS8200</name>
</gene>
<keyword evidence="3" id="KW-1185">Reference proteome</keyword>
<evidence type="ECO:0000313" key="3">
    <source>
        <dbReference type="Proteomes" id="UP001497392"/>
    </source>
</evidence>
<feature type="region of interest" description="Disordered" evidence="1">
    <location>
        <begin position="1"/>
        <end position="56"/>
    </location>
</feature>
<name>A0ABP1G280_9CHLO</name>
<evidence type="ECO:0000313" key="2">
    <source>
        <dbReference type="EMBL" id="CAL5226294.1"/>
    </source>
</evidence>
<feature type="compositionally biased region" description="Basic residues" evidence="1">
    <location>
        <begin position="1"/>
        <end position="33"/>
    </location>
</feature>
<protein>
    <submittedName>
        <fullName evidence="2">G9139 protein</fullName>
    </submittedName>
</protein>
<feature type="compositionally biased region" description="Basic and acidic residues" evidence="1">
    <location>
        <begin position="43"/>
        <end position="56"/>
    </location>
</feature>
<accession>A0ABP1G280</accession>
<evidence type="ECO:0000256" key="1">
    <source>
        <dbReference type="SAM" id="MobiDB-lite"/>
    </source>
</evidence>
<organism evidence="2 3">
    <name type="scientific">Coccomyxa viridis</name>
    <dbReference type="NCBI Taxonomy" id="1274662"/>
    <lineage>
        <taxon>Eukaryota</taxon>
        <taxon>Viridiplantae</taxon>
        <taxon>Chlorophyta</taxon>
        <taxon>core chlorophytes</taxon>
        <taxon>Trebouxiophyceae</taxon>
        <taxon>Trebouxiophyceae incertae sedis</taxon>
        <taxon>Coccomyxaceae</taxon>
        <taxon>Coccomyxa</taxon>
    </lineage>
</organism>
<reference evidence="2 3" key="1">
    <citation type="submission" date="2024-06" db="EMBL/GenBank/DDBJ databases">
        <authorList>
            <person name="Kraege A."/>
            <person name="Thomma B."/>
        </authorList>
    </citation>
    <scope>NUCLEOTIDE SEQUENCE [LARGE SCALE GENOMIC DNA]</scope>
</reference>
<comment type="caution">
    <text evidence="2">The sequence shown here is derived from an EMBL/GenBank/DDBJ whole genome shotgun (WGS) entry which is preliminary data.</text>
</comment>